<dbReference type="EMBL" id="CBAT010000143">
    <property type="protein sequence ID" value="CCZ87399.1"/>
    <property type="molecule type" value="Genomic_DNA"/>
</dbReference>
<proteinExistence type="inferred from homology"/>
<organism evidence="8 9">
    <name type="scientific">Phocaeicola plebeius CAG:211</name>
    <dbReference type="NCBI Taxonomy" id="1263052"/>
    <lineage>
        <taxon>Bacteria</taxon>
        <taxon>Pseudomonadati</taxon>
        <taxon>Bacteroidota</taxon>
        <taxon>Bacteroidia</taxon>
        <taxon>Bacteroidales</taxon>
        <taxon>Bacteroidaceae</taxon>
        <taxon>Phocaeicola</taxon>
    </lineage>
</organism>
<comment type="cofactor">
    <cofactor evidence="1">
        <name>Ca(2+)</name>
        <dbReference type="ChEBI" id="CHEBI:29108"/>
    </cofactor>
</comment>
<name>R5VHS8_9BACT</name>
<evidence type="ECO:0000256" key="5">
    <source>
        <dbReference type="ARBA" id="ARBA00022801"/>
    </source>
</evidence>
<evidence type="ECO:0000259" key="7">
    <source>
        <dbReference type="Pfam" id="PF16347"/>
    </source>
</evidence>
<comment type="caution">
    <text evidence="8">The sequence shown here is derived from an EMBL/GenBank/DDBJ whole genome shotgun (WGS) entry which is preliminary data.</text>
</comment>
<dbReference type="InterPro" id="IPR017850">
    <property type="entry name" value="Alkaline_phosphatase_core_sf"/>
</dbReference>
<dbReference type="InterPro" id="IPR050738">
    <property type="entry name" value="Sulfatase"/>
</dbReference>
<evidence type="ECO:0000256" key="6">
    <source>
        <dbReference type="ARBA" id="ARBA00022837"/>
    </source>
</evidence>
<evidence type="ECO:0000256" key="2">
    <source>
        <dbReference type="ARBA" id="ARBA00008779"/>
    </source>
</evidence>
<feature type="domain" description="N-sulphoglucosamine sulphohydrolase C-terminal" evidence="7">
    <location>
        <begin position="1"/>
        <end position="132"/>
    </location>
</feature>
<dbReference type="InterPro" id="IPR032506">
    <property type="entry name" value="SGSH_C"/>
</dbReference>
<evidence type="ECO:0000256" key="3">
    <source>
        <dbReference type="ARBA" id="ARBA00022723"/>
    </source>
</evidence>
<dbReference type="Gene3D" id="3.40.720.10">
    <property type="entry name" value="Alkaline Phosphatase, subunit A"/>
    <property type="match status" value="1"/>
</dbReference>
<reference evidence="8" key="1">
    <citation type="submission" date="2012-11" db="EMBL/GenBank/DDBJ databases">
        <title>Dependencies among metagenomic species, viruses, plasmids and units of genetic variation.</title>
        <authorList>
            <person name="Nielsen H.B."/>
            <person name="Almeida M."/>
            <person name="Juncker A.S."/>
            <person name="Rasmussen S."/>
            <person name="Li J."/>
            <person name="Sunagawa S."/>
            <person name="Plichta D."/>
            <person name="Gautier L."/>
            <person name="Le Chatelier E."/>
            <person name="Peletier E."/>
            <person name="Bonde I."/>
            <person name="Nielsen T."/>
            <person name="Manichanh C."/>
            <person name="Arumugam M."/>
            <person name="Batto J."/>
            <person name="Santos M.B.Q.D."/>
            <person name="Blom N."/>
            <person name="Borruel N."/>
            <person name="Burgdorf K.S."/>
            <person name="Boumezbeur F."/>
            <person name="Casellas F."/>
            <person name="Dore J."/>
            <person name="Guarner F."/>
            <person name="Hansen T."/>
            <person name="Hildebrand F."/>
            <person name="Kaas R.S."/>
            <person name="Kennedy S."/>
            <person name="Kristiansen K."/>
            <person name="Kultima J.R."/>
            <person name="Leonard P."/>
            <person name="Levenez F."/>
            <person name="Lund O."/>
            <person name="Moumen B."/>
            <person name="Le Paslier D."/>
            <person name="Pons N."/>
            <person name="Pedersen O."/>
            <person name="Prifti E."/>
            <person name="Qin J."/>
            <person name="Raes J."/>
            <person name="Tap J."/>
            <person name="Tims S."/>
            <person name="Ussery D.W."/>
            <person name="Yamada T."/>
            <person name="MetaHit consortium"/>
            <person name="Renault P."/>
            <person name="Sicheritz-Ponten T."/>
            <person name="Bork P."/>
            <person name="Wang J."/>
            <person name="Brunak S."/>
            <person name="Ehrlich S.D."/>
        </authorList>
    </citation>
    <scope>NUCLEOTIDE SEQUENCE [LARGE SCALE GENOMIC DNA]</scope>
</reference>
<dbReference type="Pfam" id="PF16347">
    <property type="entry name" value="SGSH_C"/>
    <property type="match status" value="1"/>
</dbReference>
<dbReference type="PANTHER" id="PTHR42693:SF42">
    <property type="entry name" value="ARYLSULFATASE G"/>
    <property type="match status" value="1"/>
</dbReference>
<keyword evidence="3" id="KW-0479">Metal-binding</keyword>
<dbReference type="GO" id="GO:0046872">
    <property type="term" value="F:metal ion binding"/>
    <property type="evidence" value="ECO:0007669"/>
    <property type="project" value="UniProtKB-KW"/>
</dbReference>
<dbReference type="Proteomes" id="UP000018372">
    <property type="component" value="Unassembled WGS sequence"/>
</dbReference>
<evidence type="ECO:0000313" key="8">
    <source>
        <dbReference type="EMBL" id="CCZ87399.1"/>
    </source>
</evidence>
<comment type="similarity">
    <text evidence="2">Belongs to the sulfatase family.</text>
</comment>
<keyword evidence="6" id="KW-0106">Calcium</keyword>
<keyword evidence="5" id="KW-0378">Hydrolase</keyword>
<protein>
    <recommendedName>
        <fullName evidence="7">N-sulphoglucosamine sulphohydrolase C-terminal domain-containing protein</fullName>
    </recommendedName>
</protein>
<accession>R5VHS8</accession>
<evidence type="ECO:0000313" key="9">
    <source>
        <dbReference type="Proteomes" id="UP000018372"/>
    </source>
</evidence>
<sequence>MIVSWPGVTQPNTRCDKYVIVEDYFPSILEMAGITDWKAPQTVDGVSFVPLLKQTGDPSEGRSLYWNCPNLWGEQGPGIGATCTVRQGKWKLIYFYETGKKELYDIPADISEKHNLAERYPDVVKSLSANLGEFLRSSGAQRPSFKKTGKPCPWPDEI</sequence>
<gene>
    <name evidence="8" type="ORF">BN536_02176</name>
</gene>
<dbReference type="AlphaFoldDB" id="R5VHS8"/>
<evidence type="ECO:0000256" key="1">
    <source>
        <dbReference type="ARBA" id="ARBA00001913"/>
    </source>
</evidence>
<dbReference type="SUPFAM" id="SSF53649">
    <property type="entry name" value="Alkaline phosphatase-like"/>
    <property type="match status" value="1"/>
</dbReference>
<dbReference type="PANTHER" id="PTHR42693">
    <property type="entry name" value="ARYLSULFATASE FAMILY MEMBER"/>
    <property type="match status" value="1"/>
</dbReference>
<dbReference type="GO" id="GO:0004065">
    <property type="term" value="F:arylsulfatase activity"/>
    <property type="evidence" value="ECO:0007669"/>
    <property type="project" value="TreeGrafter"/>
</dbReference>
<keyword evidence="4" id="KW-0732">Signal</keyword>
<evidence type="ECO:0000256" key="4">
    <source>
        <dbReference type="ARBA" id="ARBA00022729"/>
    </source>
</evidence>